<dbReference type="InterPro" id="IPR050204">
    <property type="entry name" value="AraC_XylS_family_regulators"/>
</dbReference>
<dbReference type="GO" id="GO:0003700">
    <property type="term" value="F:DNA-binding transcription factor activity"/>
    <property type="evidence" value="ECO:0007669"/>
    <property type="project" value="InterPro"/>
</dbReference>
<dbReference type="GO" id="GO:0043565">
    <property type="term" value="F:sequence-specific DNA binding"/>
    <property type="evidence" value="ECO:0007669"/>
    <property type="project" value="InterPro"/>
</dbReference>
<feature type="domain" description="HTH araC/xylS-type" evidence="4">
    <location>
        <begin position="213"/>
        <end position="312"/>
    </location>
</feature>
<sequence length="323" mass="36162">MLTTFTTADTPPQDRSSQWNAIIADAYFPLQTHFRDPLQFNGTLSRVVLGHVGLSRLTSAPVNYERRPRHIREAREEEYLITIPKTSAVEFRQLGKDVRCEPGSFILERGDEPYRFMYADPNDLFVLKVRKSLLAERVRQPDRFCARVIDATSGTANLFSTMVNHAQSQVGHAGQVACETIGRQLLELLGLALEEENGVAGSNASSVRAAHLSRVDQFVRSNLRNPDLSPDLIATGCGISKRYLHDLFKDVNSTVSQQIRDQRLVAARDRLAIVGEITMADVAYRFGFSDQAQFSRLFKAKFGIPPSDFRARHLVEGAQQPSV</sequence>
<dbReference type="Pfam" id="PF14525">
    <property type="entry name" value="AraC_binding_2"/>
    <property type="match status" value="1"/>
</dbReference>
<dbReference type="SUPFAM" id="SSF46689">
    <property type="entry name" value="Homeodomain-like"/>
    <property type="match status" value="1"/>
</dbReference>
<dbReference type="Gene3D" id="1.10.10.60">
    <property type="entry name" value="Homeodomain-like"/>
    <property type="match status" value="1"/>
</dbReference>
<evidence type="ECO:0000256" key="2">
    <source>
        <dbReference type="ARBA" id="ARBA00023125"/>
    </source>
</evidence>
<evidence type="ECO:0000313" key="6">
    <source>
        <dbReference type="Proteomes" id="UP000306575"/>
    </source>
</evidence>
<dbReference type="PANTHER" id="PTHR46796:SF6">
    <property type="entry name" value="ARAC SUBFAMILY"/>
    <property type="match status" value="1"/>
</dbReference>
<accession>A0A4V6F391</accession>
<dbReference type="Pfam" id="PF12833">
    <property type="entry name" value="HTH_18"/>
    <property type="match status" value="1"/>
</dbReference>
<gene>
    <name evidence="5" type="ORF">FAP39_06535</name>
</gene>
<keyword evidence="3" id="KW-0804">Transcription</keyword>
<comment type="caution">
    <text evidence="5">The sequence shown here is derived from an EMBL/GenBank/DDBJ whole genome shotgun (WGS) entry which is preliminary data.</text>
</comment>
<dbReference type="InterPro" id="IPR009057">
    <property type="entry name" value="Homeodomain-like_sf"/>
</dbReference>
<dbReference type="PROSITE" id="PS00041">
    <property type="entry name" value="HTH_ARAC_FAMILY_1"/>
    <property type="match status" value="1"/>
</dbReference>
<organism evidence="5 6">
    <name type="scientific">Shimia litoralis</name>
    <dbReference type="NCBI Taxonomy" id="420403"/>
    <lineage>
        <taxon>Bacteria</taxon>
        <taxon>Pseudomonadati</taxon>
        <taxon>Pseudomonadota</taxon>
        <taxon>Alphaproteobacteria</taxon>
        <taxon>Rhodobacterales</taxon>
        <taxon>Roseobacteraceae</taxon>
    </lineage>
</organism>
<reference evidence="5 6" key="1">
    <citation type="submission" date="2019-04" db="EMBL/GenBank/DDBJ databases">
        <title>Genome sequence of Pelagicola litoralis CL-ES2.</title>
        <authorList>
            <person name="Cao J."/>
        </authorList>
    </citation>
    <scope>NUCLEOTIDE SEQUENCE [LARGE SCALE GENOMIC DNA]</scope>
    <source>
        <strain evidence="5 6">CL-ES2</strain>
    </source>
</reference>
<evidence type="ECO:0000256" key="1">
    <source>
        <dbReference type="ARBA" id="ARBA00023015"/>
    </source>
</evidence>
<proteinExistence type="predicted"/>
<dbReference type="EMBL" id="SULI01000005">
    <property type="protein sequence ID" value="TKZ21391.1"/>
    <property type="molecule type" value="Genomic_DNA"/>
</dbReference>
<evidence type="ECO:0000259" key="4">
    <source>
        <dbReference type="PROSITE" id="PS01124"/>
    </source>
</evidence>
<dbReference type="OrthoDB" id="8004517at2"/>
<dbReference type="PRINTS" id="PR00032">
    <property type="entry name" value="HTHARAC"/>
</dbReference>
<dbReference type="Proteomes" id="UP000306575">
    <property type="component" value="Unassembled WGS sequence"/>
</dbReference>
<dbReference type="PANTHER" id="PTHR46796">
    <property type="entry name" value="HTH-TYPE TRANSCRIPTIONAL ACTIVATOR RHAS-RELATED"/>
    <property type="match status" value="1"/>
</dbReference>
<evidence type="ECO:0000256" key="3">
    <source>
        <dbReference type="ARBA" id="ARBA00023163"/>
    </source>
</evidence>
<name>A0A4V6F391_9RHOB</name>
<keyword evidence="6" id="KW-1185">Reference proteome</keyword>
<dbReference type="SMART" id="SM00342">
    <property type="entry name" value="HTH_ARAC"/>
    <property type="match status" value="1"/>
</dbReference>
<evidence type="ECO:0000313" key="5">
    <source>
        <dbReference type="EMBL" id="TKZ21391.1"/>
    </source>
</evidence>
<dbReference type="InterPro" id="IPR018062">
    <property type="entry name" value="HTH_AraC-typ_CS"/>
</dbReference>
<dbReference type="AlphaFoldDB" id="A0A4V6F391"/>
<dbReference type="PROSITE" id="PS01124">
    <property type="entry name" value="HTH_ARAC_FAMILY_2"/>
    <property type="match status" value="1"/>
</dbReference>
<dbReference type="RefSeq" id="WP_138015594.1">
    <property type="nucleotide sequence ID" value="NZ_SULI01000005.1"/>
</dbReference>
<dbReference type="InterPro" id="IPR035418">
    <property type="entry name" value="AraC-bd_2"/>
</dbReference>
<dbReference type="InterPro" id="IPR018060">
    <property type="entry name" value="HTH_AraC"/>
</dbReference>
<protein>
    <submittedName>
        <fullName evidence="5">Helix-turn-helix domain-containing protein</fullName>
    </submittedName>
</protein>
<keyword evidence="2" id="KW-0238">DNA-binding</keyword>
<keyword evidence="1" id="KW-0805">Transcription regulation</keyword>
<dbReference type="InterPro" id="IPR020449">
    <property type="entry name" value="Tscrpt_reg_AraC-type_HTH"/>
</dbReference>